<feature type="domain" description="PAP-associated" evidence="4">
    <location>
        <begin position="210"/>
        <end position="265"/>
    </location>
</feature>
<feature type="domain" description="Poly(A) RNA polymerase mitochondrial-like central palm" evidence="5">
    <location>
        <begin position="19"/>
        <end position="140"/>
    </location>
</feature>
<dbReference type="GO" id="GO:0031123">
    <property type="term" value="P:RNA 3'-end processing"/>
    <property type="evidence" value="ECO:0000318"/>
    <property type="project" value="GO_Central"/>
</dbReference>
<sequence>MPRKILAYGRPALQQLSVLHHEIVALVKRLELTPQEVQERQEAVGIIRDVAQEVWPYAQVIMFGSSATGLAHCGSDLDLVVCGSETRRSRMPPVREWLSAMKGCLKGWQLCSKVETVPNAKVPIVKCVLHQPKLAVDIAFFVMNGPNAVPFIRQQVQKYAPLRDLCLVLKCLLGQNGLQEVYTGGIGSYCLLNMIVAHLQNTDPASQHDLGTLLLGFLRRYDIQHNYATDVVAIKPGIRRNKFSRNWVSPQDPNLLSVEDPQNPSQDIGKASFRIDDVRALFSRVRYALEAHWNRPGLIREVVDIDRDRMHLVDGPVLHKGNKKRKQGHAPWQGAPGGPAEPPPNKKRKQNAPGATQNANPFPPVAAKKQKLAKSGGLQSARDLHLNKHSQQKGVYVNPHVWDKSTEQPAKRSAFDGGAVEAMLKPVKGAGTLDTWLSSGRAESSPGIGVLKDGIGGGTAVRVTPRQEEWMSGPGGSSVNGHQTLPGYPSNGGASSWAGLKGGGAKSTGVNSPEGRPLNGNNALSFAGAVQKACEATIAGGFWSGLPLSGSANPAQSAEKLTRGLVNDGGLHNLGPRFSGVSEGCGPENAAGEWKKLDKDEEGFVTRPVDGAGEGWIDGLPHDSRLPNERTRFDGPPETESEATGCRAAGVHTDREGNGGRSHVPERSYGMPTARTQTSGGELWPGATVEPSLSEGSLRLPLRDDVMPASENKVTDEAVWERVVDGNGVPVPKAEAVAALRAQRKRFLQRDVTAQALAELKLSPYAPRVREGFCQLARIMVRGGDAVQGVPAKAKKPVRVWKEVSKKLFRGSRPVGGSPVTWLPMPIGKLDETHRAVLRRAVIKLAGGDGQDEGLGGHVAAGEGAQGGADVSPLGRKAKKKRRLELRNLGESGGVNGDARGSGGQTGVNESLLPTWQSQIGMEGPTASRGGMGGSGFGVKGHGQPAGRLNELVERHHWMSGAGNASIVDQSMFTGRSAVEGGVNGDGVTGRTAQWGDGHAGEAAGGFVNGASRHWGGTGVNGAIEHYQGRTNEGGVNGGEVANCHREMGHDRLPLQGGNGHVHNSWGGSFGWQGTVGFPPGFGGSHGEPHTQYAHPQSYSRSGRPESPFVFSATRTSDADVATAIGVNQGRSIGGSSAAYAQTTGSDFAARNYANGFGGRGGTVASGASPRRAGRERGNSRGGYAGQLPTFRGRSVVNVGQHVVGDALRY</sequence>
<feature type="compositionally biased region" description="Basic and acidic residues" evidence="3">
    <location>
        <begin position="652"/>
        <end position="666"/>
    </location>
</feature>
<dbReference type="InterPro" id="IPR054708">
    <property type="entry name" value="MTPAP-like_central"/>
</dbReference>
<dbReference type="Proteomes" id="UP000054558">
    <property type="component" value="Unassembled WGS sequence"/>
</dbReference>
<feature type="compositionally biased region" description="Gly residues" evidence="3">
    <location>
        <begin position="855"/>
        <end position="867"/>
    </location>
</feature>
<evidence type="ECO:0000256" key="3">
    <source>
        <dbReference type="SAM" id="MobiDB-lite"/>
    </source>
</evidence>
<dbReference type="InterPro" id="IPR045862">
    <property type="entry name" value="Trf4-like"/>
</dbReference>
<evidence type="ECO:0000313" key="6">
    <source>
        <dbReference type="EMBL" id="GAQ83080.1"/>
    </source>
</evidence>
<name>A0A1Y1HWP4_KLENI</name>
<evidence type="ECO:0000256" key="1">
    <source>
        <dbReference type="ARBA" id="ARBA00022723"/>
    </source>
</evidence>
<feature type="region of interest" description="Disordered" evidence="3">
    <location>
        <begin position="608"/>
        <end position="684"/>
    </location>
</feature>
<accession>A0A1Y1HWP4</accession>
<evidence type="ECO:0000259" key="5">
    <source>
        <dbReference type="Pfam" id="PF22600"/>
    </source>
</evidence>
<dbReference type="GO" id="GO:0043634">
    <property type="term" value="P:polyadenylation-dependent ncRNA catabolic process"/>
    <property type="evidence" value="ECO:0000318"/>
    <property type="project" value="GO_Central"/>
</dbReference>
<keyword evidence="2" id="KW-0460">Magnesium</keyword>
<feature type="region of interest" description="Disordered" evidence="3">
    <location>
        <begin position="1079"/>
        <end position="1108"/>
    </location>
</feature>
<dbReference type="Gene3D" id="1.10.1410.10">
    <property type="match status" value="1"/>
</dbReference>
<gene>
    <name evidence="6" type="ORF">KFL_001350040</name>
</gene>
<evidence type="ECO:0000256" key="2">
    <source>
        <dbReference type="ARBA" id="ARBA00022842"/>
    </source>
</evidence>
<dbReference type="Pfam" id="PF03828">
    <property type="entry name" value="PAP_assoc"/>
    <property type="match status" value="1"/>
</dbReference>
<feature type="region of interest" description="Disordered" evidence="3">
    <location>
        <begin position="855"/>
        <end position="910"/>
    </location>
</feature>
<protein>
    <submittedName>
        <fullName evidence="6">DNA polymerase sigma subunit</fullName>
    </submittedName>
</protein>
<dbReference type="GO" id="GO:0046872">
    <property type="term" value="F:metal ion binding"/>
    <property type="evidence" value="ECO:0007669"/>
    <property type="project" value="UniProtKB-KW"/>
</dbReference>
<dbReference type="GO" id="GO:1990817">
    <property type="term" value="F:poly(A) RNA polymerase activity"/>
    <property type="evidence" value="ECO:0000318"/>
    <property type="project" value="GO_Central"/>
</dbReference>
<dbReference type="CDD" id="cd05402">
    <property type="entry name" value="NT_PAP_TUTase"/>
    <property type="match status" value="1"/>
</dbReference>
<dbReference type="SUPFAM" id="SSF81301">
    <property type="entry name" value="Nucleotidyltransferase"/>
    <property type="match status" value="1"/>
</dbReference>
<keyword evidence="7" id="KW-1185">Reference proteome</keyword>
<reference evidence="6 7" key="1">
    <citation type="journal article" date="2014" name="Nat. Commun.">
        <title>Klebsormidium flaccidum genome reveals primary factors for plant terrestrial adaptation.</title>
        <authorList>
            <person name="Hori K."/>
            <person name="Maruyama F."/>
            <person name="Fujisawa T."/>
            <person name="Togashi T."/>
            <person name="Yamamoto N."/>
            <person name="Seo M."/>
            <person name="Sato S."/>
            <person name="Yamada T."/>
            <person name="Mori H."/>
            <person name="Tajima N."/>
            <person name="Moriyama T."/>
            <person name="Ikeuchi M."/>
            <person name="Watanabe M."/>
            <person name="Wada H."/>
            <person name="Kobayashi K."/>
            <person name="Saito M."/>
            <person name="Masuda T."/>
            <person name="Sasaki-Sekimoto Y."/>
            <person name="Mashiguchi K."/>
            <person name="Awai K."/>
            <person name="Shimojima M."/>
            <person name="Masuda S."/>
            <person name="Iwai M."/>
            <person name="Nobusawa T."/>
            <person name="Narise T."/>
            <person name="Kondo S."/>
            <person name="Saito H."/>
            <person name="Sato R."/>
            <person name="Murakawa M."/>
            <person name="Ihara Y."/>
            <person name="Oshima-Yamada Y."/>
            <person name="Ohtaka K."/>
            <person name="Satoh M."/>
            <person name="Sonobe K."/>
            <person name="Ishii M."/>
            <person name="Ohtani R."/>
            <person name="Kanamori-Sato M."/>
            <person name="Honoki R."/>
            <person name="Miyazaki D."/>
            <person name="Mochizuki H."/>
            <person name="Umetsu J."/>
            <person name="Higashi K."/>
            <person name="Shibata D."/>
            <person name="Kamiya Y."/>
            <person name="Sato N."/>
            <person name="Nakamura Y."/>
            <person name="Tabata S."/>
            <person name="Ida S."/>
            <person name="Kurokawa K."/>
            <person name="Ohta H."/>
        </authorList>
    </citation>
    <scope>NUCLEOTIDE SEQUENCE [LARGE SCALE GENOMIC DNA]</scope>
    <source>
        <strain evidence="6 7">NIES-2285</strain>
    </source>
</reference>
<feature type="compositionally biased region" description="Basic and acidic residues" evidence="3">
    <location>
        <begin position="620"/>
        <end position="635"/>
    </location>
</feature>
<keyword evidence="1" id="KW-0479">Metal-binding</keyword>
<dbReference type="InterPro" id="IPR043519">
    <property type="entry name" value="NT_sf"/>
</dbReference>
<dbReference type="Gene3D" id="3.30.460.10">
    <property type="entry name" value="Beta Polymerase, domain 2"/>
    <property type="match status" value="1"/>
</dbReference>
<dbReference type="EMBL" id="DF237084">
    <property type="protein sequence ID" value="GAQ83080.1"/>
    <property type="molecule type" value="Genomic_DNA"/>
</dbReference>
<dbReference type="GO" id="GO:0031499">
    <property type="term" value="C:TRAMP complex"/>
    <property type="evidence" value="ECO:0000318"/>
    <property type="project" value="GO_Central"/>
</dbReference>
<feature type="region of interest" description="Disordered" evidence="3">
    <location>
        <begin position="316"/>
        <end position="378"/>
    </location>
</feature>
<dbReference type="Pfam" id="PF22600">
    <property type="entry name" value="MTPAP-like_central"/>
    <property type="match status" value="1"/>
</dbReference>
<dbReference type="InterPro" id="IPR002058">
    <property type="entry name" value="PAP_assoc"/>
</dbReference>
<proteinExistence type="predicted"/>
<feature type="compositionally biased region" description="Gly residues" evidence="3">
    <location>
        <begin position="891"/>
        <end position="906"/>
    </location>
</feature>
<dbReference type="AlphaFoldDB" id="A0A1Y1HWP4"/>
<evidence type="ECO:0000259" key="4">
    <source>
        <dbReference type="Pfam" id="PF03828"/>
    </source>
</evidence>
<dbReference type="PANTHER" id="PTHR23092:SF53">
    <property type="entry name" value="DNA POLYMERASE SIGMA SUBUNIT"/>
    <property type="match status" value="1"/>
</dbReference>
<dbReference type="GO" id="GO:0005730">
    <property type="term" value="C:nucleolus"/>
    <property type="evidence" value="ECO:0000318"/>
    <property type="project" value="GO_Central"/>
</dbReference>
<evidence type="ECO:0000313" key="7">
    <source>
        <dbReference type="Proteomes" id="UP000054558"/>
    </source>
</evidence>
<feature type="region of interest" description="Disordered" evidence="3">
    <location>
        <begin position="1159"/>
        <end position="1187"/>
    </location>
</feature>
<dbReference type="SUPFAM" id="SSF81631">
    <property type="entry name" value="PAP/OAS1 substrate-binding domain"/>
    <property type="match status" value="1"/>
</dbReference>
<dbReference type="PANTHER" id="PTHR23092">
    <property type="entry name" value="POLY(A) RNA POLYMERASE"/>
    <property type="match status" value="1"/>
</dbReference>
<dbReference type="OMA" id="GDACGGY"/>
<organism evidence="6 7">
    <name type="scientific">Klebsormidium nitens</name>
    <name type="common">Green alga</name>
    <name type="synonym">Ulothrix nitens</name>
    <dbReference type="NCBI Taxonomy" id="105231"/>
    <lineage>
        <taxon>Eukaryota</taxon>
        <taxon>Viridiplantae</taxon>
        <taxon>Streptophyta</taxon>
        <taxon>Klebsormidiophyceae</taxon>
        <taxon>Klebsormidiales</taxon>
        <taxon>Klebsormidiaceae</taxon>
        <taxon>Klebsormidium</taxon>
    </lineage>
</organism>
<dbReference type="STRING" id="105231.A0A1Y1HWP4"/>
<dbReference type="OrthoDB" id="273917at2759"/>
<feature type="region of interest" description="Disordered" evidence="3">
    <location>
        <begin position="491"/>
        <end position="516"/>
    </location>
</feature>